<dbReference type="AlphaFoldDB" id="A0A2N7RY45"/>
<protein>
    <recommendedName>
        <fullName evidence="2">Integrase catalytic domain-containing protein</fullName>
    </recommendedName>
</protein>
<evidence type="ECO:0000259" key="2">
    <source>
        <dbReference type="Pfam" id="PF00665"/>
    </source>
</evidence>
<proteinExistence type="predicted"/>
<organism evidence="3 4">
    <name type="scientific">Glutamicibacter arilaitensis</name>
    <dbReference type="NCBI Taxonomy" id="256701"/>
    <lineage>
        <taxon>Bacteria</taxon>
        <taxon>Bacillati</taxon>
        <taxon>Actinomycetota</taxon>
        <taxon>Actinomycetes</taxon>
        <taxon>Micrococcales</taxon>
        <taxon>Micrococcaceae</taxon>
        <taxon>Glutamicibacter</taxon>
    </lineage>
</organism>
<evidence type="ECO:0000256" key="1">
    <source>
        <dbReference type="SAM" id="MobiDB-lite"/>
    </source>
</evidence>
<dbReference type="EMBL" id="PNQX01000003">
    <property type="protein sequence ID" value="PMQ18813.1"/>
    <property type="molecule type" value="Genomic_DNA"/>
</dbReference>
<dbReference type="PANTHER" id="PTHR46889">
    <property type="entry name" value="TRANSPOSASE INSF FOR INSERTION SEQUENCE IS3B-RELATED"/>
    <property type="match status" value="1"/>
</dbReference>
<feature type="domain" description="Integrase catalytic" evidence="2">
    <location>
        <begin position="39"/>
        <end position="98"/>
    </location>
</feature>
<sequence>MREAGMKGLARGRRTVTTIRVKDKIRAKDLLNRKFFTVAPDKVWITNFTDVPTGAGFTYVSFMIDLFSRRILSWATSTSHDTEFVKEALRMALWQRRHGSGSRKARFKARYIIQMPAVNIPRSGTPGRWPLKGWSHRSAPSGMRSSTRPPKR</sequence>
<feature type="region of interest" description="Disordered" evidence="1">
    <location>
        <begin position="123"/>
        <end position="152"/>
    </location>
</feature>
<reference evidence="3 4" key="1">
    <citation type="journal article" date="2017" name="Elife">
        <title>Extensive horizontal gene transfer in cheese-associated bacteria.</title>
        <authorList>
            <person name="Bonham K.S."/>
            <person name="Wolfe B.E."/>
            <person name="Dutton R.J."/>
        </authorList>
    </citation>
    <scope>NUCLEOTIDE SEQUENCE [LARGE SCALE GENOMIC DNA]</scope>
    <source>
        <strain evidence="3 4">JB182</strain>
    </source>
</reference>
<dbReference type="PANTHER" id="PTHR46889:SF4">
    <property type="entry name" value="TRANSPOSASE INSO FOR INSERTION SEQUENCE ELEMENT IS911B-RELATED"/>
    <property type="match status" value="1"/>
</dbReference>
<dbReference type="Gene3D" id="3.30.420.10">
    <property type="entry name" value="Ribonuclease H-like superfamily/Ribonuclease H"/>
    <property type="match status" value="1"/>
</dbReference>
<name>A0A2N7RY45_9MICC</name>
<evidence type="ECO:0000313" key="4">
    <source>
        <dbReference type="Proteomes" id="UP000235739"/>
    </source>
</evidence>
<evidence type="ECO:0000313" key="3">
    <source>
        <dbReference type="EMBL" id="PMQ18813.1"/>
    </source>
</evidence>
<dbReference type="GO" id="GO:0003676">
    <property type="term" value="F:nucleic acid binding"/>
    <property type="evidence" value="ECO:0007669"/>
    <property type="project" value="InterPro"/>
</dbReference>
<dbReference type="Pfam" id="PF00665">
    <property type="entry name" value="rve"/>
    <property type="match status" value="1"/>
</dbReference>
<dbReference type="InterPro" id="IPR012337">
    <property type="entry name" value="RNaseH-like_sf"/>
</dbReference>
<feature type="compositionally biased region" description="Polar residues" evidence="1">
    <location>
        <begin position="143"/>
        <end position="152"/>
    </location>
</feature>
<gene>
    <name evidence="3" type="ORF">CIK84_15575</name>
</gene>
<dbReference type="InterPro" id="IPR050900">
    <property type="entry name" value="Transposase_IS3/IS150/IS904"/>
</dbReference>
<dbReference type="GO" id="GO:0015074">
    <property type="term" value="P:DNA integration"/>
    <property type="evidence" value="ECO:0007669"/>
    <property type="project" value="InterPro"/>
</dbReference>
<dbReference type="Proteomes" id="UP000235739">
    <property type="component" value="Unassembled WGS sequence"/>
</dbReference>
<dbReference type="InterPro" id="IPR036397">
    <property type="entry name" value="RNaseH_sf"/>
</dbReference>
<dbReference type="RefSeq" id="WP_102598991.1">
    <property type="nucleotide sequence ID" value="NZ_JBQEGE010000088.1"/>
</dbReference>
<accession>A0A2N7RY45</accession>
<dbReference type="InterPro" id="IPR001584">
    <property type="entry name" value="Integrase_cat-core"/>
</dbReference>
<comment type="caution">
    <text evidence="3">The sequence shown here is derived from an EMBL/GenBank/DDBJ whole genome shotgun (WGS) entry which is preliminary data.</text>
</comment>
<dbReference type="SUPFAM" id="SSF53098">
    <property type="entry name" value="Ribonuclease H-like"/>
    <property type="match status" value="1"/>
</dbReference>